<dbReference type="PANTHER" id="PTHR43792">
    <property type="entry name" value="GNAT FAMILY, PUTATIVE (AFU_ORTHOLOGUE AFUA_3G00765)-RELATED-RELATED"/>
    <property type="match status" value="1"/>
</dbReference>
<dbReference type="InterPro" id="IPR051531">
    <property type="entry name" value="N-acetyltransferase"/>
</dbReference>
<dbReference type="Gene3D" id="3.40.630.30">
    <property type="match status" value="1"/>
</dbReference>
<evidence type="ECO:0000256" key="1">
    <source>
        <dbReference type="ARBA" id="ARBA00022679"/>
    </source>
</evidence>
<evidence type="ECO:0000256" key="3">
    <source>
        <dbReference type="ARBA" id="ARBA00038502"/>
    </source>
</evidence>
<protein>
    <submittedName>
        <fullName evidence="5">Ribosomal-protein-alanine N-acetyltransferase</fullName>
        <ecNumber evidence="5">2.3.1.267</ecNumber>
    </submittedName>
</protein>
<reference evidence="5 6" key="1">
    <citation type="submission" date="2024-06" db="EMBL/GenBank/DDBJ databases">
        <title>Genomic Encyclopedia of Type Strains, Phase IV (KMG-IV): sequencing the most valuable type-strain genomes for metagenomic binning, comparative biology and taxonomic classification.</title>
        <authorList>
            <person name="Goeker M."/>
        </authorList>
    </citation>
    <scope>NUCLEOTIDE SEQUENCE [LARGE SCALE GENOMIC DNA]</scope>
    <source>
        <strain evidence="5 6">DSM 29780</strain>
    </source>
</reference>
<comment type="caution">
    <text evidence="5">The sequence shown here is derived from an EMBL/GenBank/DDBJ whole genome shotgun (WGS) entry which is preliminary data.</text>
</comment>
<proteinExistence type="inferred from homology"/>
<dbReference type="InterPro" id="IPR000182">
    <property type="entry name" value="GNAT_dom"/>
</dbReference>
<dbReference type="PROSITE" id="PS51186">
    <property type="entry name" value="GNAT"/>
    <property type="match status" value="1"/>
</dbReference>
<dbReference type="EMBL" id="JBEPMB010000006">
    <property type="protein sequence ID" value="MET3615099.1"/>
    <property type="molecule type" value="Genomic_DNA"/>
</dbReference>
<keyword evidence="2 5" id="KW-0012">Acyltransferase</keyword>
<dbReference type="InterPro" id="IPR016181">
    <property type="entry name" value="Acyl_CoA_acyltransferase"/>
</dbReference>
<accession>A0ABV2J5L1</accession>
<organism evidence="5 6">
    <name type="scientific">Rhizobium aquaticum</name>
    <dbReference type="NCBI Taxonomy" id="1549636"/>
    <lineage>
        <taxon>Bacteria</taxon>
        <taxon>Pseudomonadati</taxon>
        <taxon>Pseudomonadota</taxon>
        <taxon>Alphaproteobacteria</taxon>
        <taxon>Hyphomicrobiales</taxon>
        <taxon>Rhizobiaceae</taxon>
        <taxon>Rhizobium/Agrobacterium group</taxon>
        <taxon>Rhizobium</taxon>
    </lineage>
</organism>
<dbReference type="GO" id="GO:0008999">
    <property type="term" value="F:protein-N-terminal-alanine acetyltransferase activity"/>
    <property type="evidence" value="ECO:0007669"/>
    <property type="project" value="UniProtKB-EC"/>
</dbReference>
<comment type="similarity">
    <text evidence="3">Belongs to the acetyltransferase family. RimJ subfamily.</text>
</comment>
<evidence type="ECO:0000259" key="4">
    <source>
        <dbReference type="PROSITE" id="PS51186"/>
    </source>
</evidence>
<keyword evidence="6" id="KW-1185">Reference proteome</keyword>
<dbReference type="Proteomes" id="UP001549047">
    <property type="component" value="Unassembled WGS sequence"/>
</dbReference>
<dbReference type="EC" id="2.3.1.267" evidence="5"/>
<keyword evidence="1 5" id="KW-0808">Transferase</keyword>
<dbReference type="SUPFAM" id="SSF55729">
    <property type="entry name" value="Acyl-CoA N-acyltransferases (Nat)"/>
    <property type="match status" value="1"/>
</dbReference>
<dbReference type="PANTHER" id="PTHR43792:SF8">
    <property type="entry name" value="[RIBOSOMAL PROTEIN US5]-ALANINE N-ACETYLTRANSFERASE"/>
    <property type="match status" value="1"/>
</dbReference>
<sequence>MFRFLTRPNGAVKLSDGKHLLRMPRFADFDAWWALRRESRAFLQPWEPTWSADDLTERSFRARVNRYEQEYAAGTAITLFIFGEHDDLMGGITIGNIRRGASQSCMIGYWMGERFSGQGHMKAALKLTVHHIFDRLQLHRIEAACIPENHRSIGLLEGAGFRREGLLRDYLKIDGRWRDHVLLARLANDDIGKDLLDDSGLYRANSHA</sequence>
<gene>
    <name evidence="5" type="ORF">ABID16_003442</name>
</gene>
<evidence type="ECO:0000313" key="5">
    <source>
        <dbReference type="EMBL" id="MET3615099.1"/>
    </source>
</evidence>
<dbReference type="Pfam" id="PF13302">
    <property type="entry name" value="Acetyltransf_3"/>
    <property type="match status" value="1"/>
</dbReference>
<evidence type="ECO:0000256" key="2">
    <source>
        <dbReference type="ARBA" id="ARBA00023315"/>
    </source>
</evidence>
<name>A0ABV2J5L1_9HYPH</name>
<feature type="domain" description="N-acetyltransferase" evidence="4">
    <location>
        <begin position="18"/>
        <end position="188"/>
    </location>
</feature>
<evidence type="ECO:0000313" key="6">
    <source>
        <dbReference type="Proteomes" id="UP001549047"/>
    </source>
</evidence>